<protein>
    <recommendedName>
        <fullName evidence="10">NACHT domain-containing protein</fullName>
    </recommendedName>
</protein>
<dbReference type="RefSeq" id="XP_033581282.1">
    <property type="nucleotide sequence ID" value="XM_033727745.1"/>
</dbReference>
<dbReference type="SMART" id="SM00320">
    <property type="entry name" value="WD40"/>
    <property type="match status" value="1"/>
</dbReference>
<evidence type="ECO:0000259" key="6">
    <source>
        <dbReference type="Pfam" id="PF24883"/>
    </source>
</evidence>
<dbReference type="InterPro" id="IPR015943">
    <property type="entry name" value="WD40/YVTN_repeat-like_dom_sf"/>
</dbReference>
<dbReference type="SUPFAM" id="SSF52540">
    <property type="entry name" value="P-loop containing nucleoside triphosphate hydrolases"/>
    <property type="match status" value="1"/>
</dbReference>
<dbReference type="OrthoDB" id="674604at2759"/>
<evidence type="ECO:0000313" key="9">
    <source>
        <dbReference type="RefSeq" id="XP_033581282.1"/>
    </source>
</evidence>
<gene>
    <name evidence="7 9" type="ORF">BDZ99DRAFT_567968</name>
</gene>
<organism evidence="7">
    <name type="scientific">Mytilinidion resinicola</name>
    <dbReference type="NCBI Taxonomy" id="574789"/>
    <lineage>
        <taxon>Eukaryota</taxon>
        <taxon>Fungi</taxon>
        <taxon>Dikarya</taxon>
        <taxon>Ascomycota</taxon>
        <taxon>Pezizomycotina</taxon>
        <taxon>Dothideomycetes</taxon>
        <taxon>Pleosporomycetidae</taxon>
        <taxon>Mytilinidiales</taxon>
        <taxon>Mytilinidiaceae</taxon>
        <taxon>Mytilinidion</taxon>
    </lineage>
</organism>
<feature type="domain" description="Nephrocystin 3-like N-terminal" evidence="6">
    <location>
        <begin position="195"/>
        <end position="355"/>
    </location>
</feature>
<evidence type="ECO:0000259" key="5">
    <source>
        <dbReference type="Pfam" id="PF17111"/>
    </source>
</evidence>
<evidence type="ECO:0008006" key="10">
    <source>
        <dbReference type="Google" id="ProtNLM"/>
    </source>
</evidence>
<sequence>MDGLSGAASVIAVVDISAKVASLCFQYSVAVKHAKRDIRRLQQKVTNIKNVLEELQQLVDKQGSQLPSTHKLLESLKECHQQLQDLEDKLKANLEPSGRQKVMSKLGFRALKWPFTSKEVEQTVQNFEKYGHTFTLALQVDQTGLILESDKKLDLVDQKLDLSKLPTANGASYNSYTTDENAQCLPNTRTELLDEITIWANNKDSKSIFWLSGMAGTGKSTIARTIAKLFADREQLGASFFFKKGGGERANASRFLTTIATDLVAYEPGVVPGMRKALDEDPKIADKSLKDQFEKLILQPLLEIKQAKSPVLARVVVIDALDECEREADIRAILQLLAQTKDIHPVLLRIVVTSRPELHIRLGFREMPNGTYQDLVLHEVPRRTIERDIRLFLLHELDIIRKKHMLSTDWPAPHQIRGLVELAVPLFIYAATVCRYVGADSSDPEEYLINVLQHPRFVFSPLDQLYSLVLNQLLVGIEERDKEPWLQAFREVVGSIAILESPLSIRSLAYLLQVRQTQVQHRLKGLHSVLSIPESENVPIRLLHLSFREFLVDPQKHGQSPFWVDERARHERLASHCLQLMSSTNGLRQNMCELQPRTLRSEVDEGRIMSHLSPELQYACRYWVYHLKQSQCLVSDKATADTFLQKHFLHWLEAMSLIGETNKCVSLLETLSTLVEALNSALSAFLQDARRFTLRFRHILQDAPLQIYSSALIFAPEASIVRKAFVEEMPVWIKLLSKREDDWDACRSVLEGHTSSVNAVAFSQDGHLVASASSDKTVRVWEAATGSCRSVL</sequence>
<dbReference type="GeneID" id="54468638"/>
<reference evidence="9" key="3">
    <citation type="submission" date="2025-04" db="UniProtKB">
        <authorList>
            <consortium name="RefSeq"/>
        </authorList>
    </citation>
    <scope>IDENTIFICATION</scope>
    <source>
        <strain evidence="9">CBS 304.34</strain>
    </source>
</reference>
<feature type="non-terminal residue" evidence="7">
    <location>
        <position position="792"/>
    </location>
</feature>
<accession>A0A6A6Z0J7</accession>
<evidence type="ECO:0000313" key="7">
    <source>
        <dbReference type="EMBL" id="KAF2814318.1"/>
    </source>
</evidence>
<keyword evidence="1 3" id="KW-0853">WD repeat</keyword>
<dbReference type="InterPro" id="IPR036322">
    <property type="entry name" value="WD40_repeat_dom_sf"/>
</dbReference>
<dbReference type="Pfam" id="PF24883">
    <property type="entry name" value="NPHP3_N"/>
    <property type="match status" value="1"/>
</dbReference>
<dbReference type="Gene3D" id="3.40.50.300">
    <property type="entry name" value="P-loop containing nucleotide triphosphate hydrolases"/>
    <property type="match status" value="1"/>
</dbReference>
<reference evidence="7 9" key="1">
    <citation type="journal article" date="2020" name="Stud. Mycol.">
        <title>101 Dothideomycetes genomes: a test case for predicting lifestyles and emergence of pathogens.</title>
        <authorList>
            <person name="Haridas S."/>
            <person name="Albert R."/>
            <person name="Binder M."/>
            <person name="Bloem J."/>
            <person name="Labutti K."/>
            <person name="Salamov A."/>
            <person name="Andreopoulos B."/>
            <person name="Baker S."/>
            <person name="Barry K."/>
            <person name="Bills G."/>
            <person name="Bluhm B."/>
            <person name="Cannon C."/>
            <person name="Castanera R."/>
            <person name="Culley D."/>
            <person name="Daum C."/>
            <person name="Ezra D."/>
            <person name="Gonzalez J."/>
            <person name="Henrissat B."/>
            <person name="Kuo A."/>
            <person name="Liang C."/>
            <person name="Lipzen A."/>
            <person name="Lutzoni F."/>
            <person name="Magnuson J."/>
            <person name="Mondo S."/>
            <person name="Nolan M."/>
            <person name="Ohm R."/>
            <person name="Pangilinan J."/>
            <person name="Park H.-J."/>
            <person name="Ramirez L."/>
            <person name="Alfaro M."/>
            <person name="Sun H."/>
            <person name="Tritt A."/>
            <person name="Yoshinaga Y."/>
            <person name="Zwiers L.-H."/>
            <person name="Turgeon B."/>
            <person name="Goodwin S."/>
            <person name="Spatafora J."/>
            <person name="Crous P."/>
            <person name="Grigoriev I."/>
        </authorList>
    </citation>
    <scope>NUCLEOTIDE SEQUENCE</scope>
    <source>
        <strain evidence="7 9">CBS 304.34</strain>
    </source>
</reference>
<keyword evidence="4" id="KW-0175">Coiled coil</keyword>
<dbReference type="InterPro" id="IPR031348">
    <property type="entry name" value="PigL_N"/>
</dbReference>
<dbReference type="Pfam" id="PF17111">
    <property type="entry name" value="PigL_N"/>
    <property type="match status" value="1"/>
</dbReference>
<dbReference type="PROSITE" id="PS50294">
    <property type="entry name" value="WD_REPEATS_REGION"/>
    <property type="match status" value="1"/>
</dbReference>
<dbReference type="InterPro" id="IPR001680">
    <property type="entry name" value="WD40_rpt"/>
</dbReference>
<evidence type="ECO:0000256" key="3">
    <source>
        <dbReference type="PROSITE-ProRule" id="PRU00221"/>
    </source>
</evidence>
<dbReference type="Gene3D" id="2.130.10.10">
    <property type="entry name" value="YVTN repeat-like/Quinoprotein amine dehydrogenase"/>
    <property type="match status" value="1"/>
</dbReference>
<dbReference type="InterPro" id="IPR056884">
    <property type="entry name" value="NPHP3-like_N"/>
</dbReference>
<dbReference type="InterPro" id="IPR019775">
    <property type="entry name" value="WD40_repeat_CS"/>
</dbReference>
<dbReference type="PANTHER" id="PTHR10039:SF17">
    <property type="entry name" value="FUNGAL STAND N-TERMINAL GOODBYE DOMAIN-CONTAINING PROTEIN-RELATED"/>
    <property type="match status" value="1"/>
</dbReference>
<feature type="repeat" description="WD" evidence="3">
    <location>
        <begin position="750"/>
        <end position="791"/>
    </location>
</feature>
<dbReference type="Proteomes" id="UP000504636">
    <property type="component" value="Unplaced"/>
</dbReference>
<dbReference type="PROSITE" id="PS00678">
    <property type="entry name" value="WD_REPEATS_1"/>
    <property type="match status" value="1"/>
</dbReference>
<dbReference type="InterPro" id="IPR027417">
    <property type="entry name" value="P-loop_NTPase"/>
</dbReference>
<keyword evidence="8" id="KW-1185">Reference proteome</keyword>
<dbReference type="AlphaFoldDB" id="A0A6A6Z0J7"/>
<keyword evidence="2" id="KW-0677">Repeat</keyword>
<evidence type="ECO:0000256" key="2">
    <source>
        <dbReference type="ARBA" id="ARBA00022737"/>
    </source>
</evidence>
<proteinExistence type="predicted"/>
<dbReference type="Pfam" id="PF00400">
    <property type="entry name" value="WD40"/>
    <property type="match status" value="1"/>
</dbReference>
<dbReference type="EMBL" id="MU003695">
    <property type="protein sequence ID" value="KAF2814318.1"/>
    <property type="molecule type" value="Genomic_DNA"/>
</dbReference>
<feature type="coiled-coil region" evidence="4">
    <location>
        <begin position="31"/>
        <end position="93"/>
    </location>
</feature>
<feature type="domain" description="Azaphilone pigments biosynthesis cluster protein L N-terminal" evidence="5">
    <location>
        <begin position="1"/>
        <end position="139"/>
    </location>
</feature>
<evidence type="ECO:0000313" key="8">
    <source>
        <dbReference type="Proteomes" id="UP000504636"/>
    </source>
</evidence>
<dbReference type="PANTHER" id="PTHR10039">
    <property type="entry name" value="AMELOGENIN"/>
    <property type="match status" value="1"/>
</dbReference>
<dbReference type="PROSITE" id="PS50082">
    <property type="entry name" value="WD_REPEATS_2"/>
    <property type="match status" value="1"/>
</dbReference>
<evidence type="ECO:0000256" key="1">
    <source>
        <dbReference type="ARBA" id="ARBA00022574"/>
    </source>
</evidence>
<name>A0A6A6Z0J7_9PEZI</name>
<evidence type="ECO:0000256" key="4">
    <source>
        <dbReference type="SAM" id="Coils"/>
    </source>
</evidence>
<dbReference type="SUPFAM" id="SSF50978">
    <property type="entry name" value="WD40 repeat-like"/>
    <property type="match status" value="1"/>
</dbReference>
<reference evidence="9" key="2">
    <citation type="submission" date="2020-04" db="EMBL/GenBank/DDBJ databases">
        <authorList>
            <consortium name="NCBI Genome Project"/>
        </authorList>
    </citation>
    <scope>NUCLEOTIDE SEQUENCE</scope>
    <source>
        <strain evidence="9">CBS 304.34</strain>
    </source>
</reference>